<feature type="compositionally biased region" description="Basic and acidic residues" evidence="1">
    <location>
        <begin position="176"/>
        <end position="185"/>
    </location>
</feature>
<dbReference type="Proteomes" id="UP001140091">
    <property type="component" value="Unassembled WGS sequence"/>
</dbReference>
<accession>A0A9W8IXY6</accession>
<feature type="region of interest" description="Disordered" evidence="1">
    <location>
        <begin position="176"/>
        <end position="215"/>
    </location>
</feature>
<keyword evidence="3" id="KW-1185">Reference proteome</keyword>
<feature type="region of interest" description="Disordered" evidence="1">
    <location>
        <begin position="241"/>
        <end position="317"/>
    </location>
</feature>
<sequence>MTPRDPLYDFTGQPGTIGGASHWLSTIDNVIADLGASNVDKLSNREKVELFARMLPRGSPAKKWFNELPLDTRRRYHYVREEFLAEWVDASDETPENVMSIFVTQAPENSTLPEPALPPVLHPIISSPVDIPAFRALLESQNIEAVKSFCALTSGTDHDYLKILWELAFAAGSSDTLHRQQKSDPTRTSVSSQTTLCEEYPTEPTSVANASIQTDNIPVTSEDTVLSTTVATAPVPFVPLSTPLTLPHRVPESTPANPRWSDDSDDPYLASDITHPLSSVPTLRPRDVSVLKSGDNPWKSLQNRRGRDRRRGQRFSQRSRHHFPFFRAFRPTSYPYVPDHSFPFHDAFHTPCPCMQFHRTYAPPWTTQPWRM</sequence>
<evidence type="ECO:0000313" key="2">
    <source>
        <dbReference type="EMBL" id="KAJ2921898.1"/>
    </source>
</evidence>
<gene>
    <name evidence="2" type="ORF">H1R20_g15198</name>
</gene>
<evidence type="ECO:0000256" key="1">
    <source>
        <dbReference type="SAM" id="MobiDB-lite"/>
    </source>
</evidence>
<comment type="caution">
    <text evidence="2">The sequence shown here is derived from an EMBL/GenBank/DDBJ whole genome shotgun (WGS) entry which is preliminary data.</text>
</comment>
<evidence type="ECO:0000313" key="3">
    <source>
        <dbReference type="Proteomes" id="UP001140091"/>
    </source>
</evidence>
<protein>
    <submittedName>
        <fullName evidence="2">Uncharacterized protein</fullName>
    </submittedName>
</protein>
<proteinExistence type="predicted"/>
<feature type="non-terminal residue" evidence="2">
    <location>
        <position position="372"/>
    </location>
</feature>
<reference evidence="2" key="1">
    <citation type="submission" date="2022-06" db="EMBL/GenBank/DDBJ databases">
        <title>Genome Sequence of Candolleomyces eurysporus.</title>
        <authorList>
            <person name="Buettner E."/>
        </authorList>
    </citation>
    <scope>NUCLEOTIDE SEQUENCE</scope>
    <source>
        <strain evidence="2">VTCC 930004</strain>
    </source>
</reference>
<organism evidence="2 3">
    <name type="scientific">Candolleomyces eurysporus</name>
    <dbReference type="NCBI Taxonomy" id="2828524"/>
    <lineage>
        <taxon>Eukaryota</taxon>
        <taxon>Fungi</taxon>
        <taxon>Dikarya</taxon>
        <taxon>Basidiomycota</taxon>
        <taxon>Agaricomycotina</taxon>
        <taxon>Agaricomycetes</taxon>
        <taxon>Agaricomycetidae</taxon>
        <taxon>Agaricales</taxon>
        <taxon>Agaricineae</taxon>
        <taxon>Psathyrellaceae</taxon>
        <taxon>Candolleomyces</taxon>
    </lineage>
</organism>
<feature type="compositionally biased region" description="Polar residues" evidence="1">
    <location>
        <begin position="203"/>
        <end position="215"/>
    </location>
</feature>
<name>A0A9W8IXY6_9AGAR</name>
<dbReference type="EMBL" id="JANBPK010001538">
    <property type="protein sequence ID" value="KAJ2921898.1"/>
    <property type="molecule type" value="Genomic_DNA"/>
</dbReference>
<dbReference type="AlphaFoldDB" id="A0A9W8IXY6"/>
<feature type="compositionally biased region" description="Polar residues" evidence="1">
    <location>
        <begin position="186"/>
        <end position="196"/>
    </location>
</feature>
<feature type="compositionally biased region" description="Basic residues" evidence="1">
    <location>
        <begin position="302"/>
        <end position="317"/>
    </location>
</feature>